<evidence type="ECO:0000313" key="3">
    <source>
        <dbReference type="EMBL" id="TXG70892.1"/>
    </source>
</evidence>
<organism evidence="3 4">
    <name type="scientific">Acer yangbiense</name>
    <dbReference type="NCBI Taxonomy" id="1000413"/>
    <lineage>
        <taxon>Eukaryota</taxon>
        <taxon>Viridiplantae</taxon>
        <taxon>Streptophyta</taxon>
        <taxon>Embryophyta</taxon>
        <taxon>Tracheophyta</taxon>
        <taxon>Spermatophyta</taxon>
        <taxon>Magnoliopsida</taxon>
        <taxon>eudicotyledons</taxon>
        <taxon>Gunneridae</taxon>
        <taxon>Pentapetalae</taxon>
        <taxon>rosids</taxon>
        <taxon>malvids</taxon>
        <taxon>Sapindales</taxon>
        <taxon>Sapindaceae</taxon>
        <taxon>Hippocastanoideae</taxon>
        <taxon>Acereae</taxon>
        <taxon>Acer</taxon>
    </lineage>
</organism>
<dbReference type="InterPro" id="IPR025558">
    <property type="entry name" value="DUF4283"/>
</dbReference>
<dbReference type="OrthoDB" id="1750606at2759"/>
<keyword evidence="1" id="KW-0479">Metal-binding</keyword>
<reference evidence="4" key="1">
    <citation type="journal article" date="2019" name="Gigascience">
        <title>De novo genome assembly of the endangered Acer yangbiense, a plant species with extremely small populations endemic to Yunnan Province, China.</title>
        <authorList>
            <person name="Yang J."/>
            <person name="Wariss H.M."/>
            <person name="Tao L."/>
            <person name="Zhang R."/>
            <person name="Yun Q."/>
            <person name="Hollingsworth P."/>
            <person name="Dao Z."/>
            <person name="Luo G."/>
            <person name="Guo H."/>
            <person name="Ma Y."/>
            <person name="Sun W."/>
        </authorList>
    </citation>
    <scope>NUCLEOTIDE SEQUENCE [LARGE SCALE GENOMIC DNA]</scope>
    <source>
        <strain evidence="4">cv. Malutang</strain>
    </source>
</reference>
<accession>A0A5C7IRD2</accession>
<evidence type="ECO:0000313" key="4">
    <source>
        <dbReference type="Proteomes" id="UP000323000"/>
    </source>
</evidence>
<dbReference type="PANTHER" id="PTHR31286:SF167">
    <property type="entry name" value="OS09G0268800 PROTEIN"/>
    <property type="match status" value="1"/>
</dbReference>
<dbReference type="InterPro" id="IPR025836">
    <property type="entry name" value="Zn_knuckle_CX2CX4HX4C"/>
</dbReference>
<keyword evidence="1" id="KW-0862">Zinc</keyword>
<dbReference type="GO" id="GO:0003676">
    <property type="term" value="F:nucleic acid binding"/>
    <property type="evidence" value="ECO:0007669"/>
    <property type="project" value="InterPro"/>
</dbReference>
<proteinExistence type="predicted"/>
<dbReference type="GO" id="GO:0008270">
    <property type="term" value="F:zinc ion binding"/>
    <property type="evidence" value="ECO:0007669"/>
    <property type="project" value="UniProtKB-KW"/>
</dbReference>
<evidence type="ECO:0000259" key="2">
    <source>
        <dbReference type="PROSITE" id="PS50158"/>
    </source>
</evidence>
<comment type="caution">
    <text evidence="3">The sequence shown here is derived from an EMBL/GenBank/DDBJ whole genome shotgun (WGS) entry which is preliminary data.</text>
</comment>
<dbReference type="Proteomes" id="UP000323000">
    <property type="component" value="Chromosome 2"/>
</dbReference>
<keyword evidence="4" id="KW-1185">Reference proteome</keyword>
<dbReference type="AlphaFoldDB" id="A0A5C7IRD2"/>
<sequence>MDVEDIERLCASLSFLENEGPVRILEDKLKMAAVQRISVSLVGKILTQKSVNREAFKIVIGKIWQVTKGMEIESLTGNIFSFSFVNQEDRRKVLFGASWTFDNALLVLEEPEGKGTVDSMAFKYCEFWIQIYKVPLLCASREIGWFLGEMLGEVVEVEGGMAGECVGKFMRVRVNIDISKPIRRCLRVDIMGDGVETIMLLRYERLSNFCFKCGRIGHASNECISEDRILVVNGVEKPLFGAWLKAEGISNASTSGRMTIANSNISAPVDLGGEERTEAWKAEAGKCVIADVAVTDEAKAVMDPVAEVSHQVGTLEKCLLQKEMVIDLGPTYKMEKGLYKLRKAEAHIEDNMDQERSNNTQVAGRSDLVVQGHIKPNPISRSGFDNNFKSNILGKKVWVRKSRESDIGNSRICSASVTGKHIDEGVIEVDESSQKKYRVVSMGDSDEREEYC</sequence>
<evidence type="ECO:0000256" key="1">
    <source>
        <dbReference type="PROSITE-ProRule" id="PRU00047"/>
    </source>
</evidence>
<feature type="domain" description="CCHC-type" evidence="2">
    <location>
        <begin position="210"/>
        <end position="223"/>
    </location>
</feature>
<dbReference type="InterPro" id="IPR040256">
    <property type="entry name" value="At4g02000-like"/>
</dbReference>
<protein>
    <recommendedName>
        <fullName evidence="2">CCHC-type domain-containing protein</fullName>
    </recommendedName>
</protein>
<dbReference type="Pfam" id="PF14392">
    <property type="entry name" value="zf-CCHC_4"/>
    <property type="match status" value="1"/>
</dbReference>
<gene>
    <name evidence="3" type="ORF">EZV62_005827</name>
</gene>
<name>A0A5C7IRD2_9ROSI</name>
<keyword evidence="1" id="KW-0863">Zinc-finger</keyword>
<dbReference type="InterPro" id="IPR001878">
    <property type="entry name" value="Znf_CCHC"/>
</dbReference>
<dbReference type="EMBL" id="VAHF01000002">
    <property type="protein sequence ID" value="TXG70892.1"/>
    <property type="molecule type" value="Genomic_DNA"/>
</dbReference>
<dbReference type="Pfam" id="PF14111">
    <property type="entry name" value="DUF4283"/>
    <property type="match status" value="1"/>
</dbReference>
<dbReference type="PANTHER" id="PTHR31286">
    <property type="entry name" value="GLYCINE-RICH CELL WALL STRUCTURAL PROTEIN 1.8-LIKE"/>
    <property type="match status" value="1"/>
</dbReference>
<dbReference type="PROSITE" id="PS50158">
    <property type="entry name" value="ZF_CCHC"/>
    <property type="match status" value="1"/>
</dbReference>